<evidence type="ECO:0000259" key="7">
    <source>
        <dbReference type="Pfam" id="PF20465"/>
    </source>
</evidence>
<dbReference type="PANTHER" id="PTHR33841">
    <property type="entry name" value="DNA METHYLTRANSFERASE YEEA-RELATED"/>
    <property type="match status" value="1"/>
</dbReference>
<protein>
    <recommendedName>
        <fullName evidence="1">site-specific DNA-methyltransferase (adenine-specific)</fullName>
        <ecNumber evidence="1">2.1.1.72</ecNumber>
    </recommendedName>
</protein>
<dbReference type="InterPro" id="IPR029063">
    <property type="entry name" value="SAM-dependent_MTases_sf"/>
</dbReference>
<dbReference type="PANTHER" id="PTHR33841:SF1">
    <property type="entry name" value="DNA METHYLTRANSFERASE A"/>
    <property type="match status" value="1"/>
</dbReference>
<feature type="domain" description="MmeI-like helicase spacer" evidence="7">
    <location>
        <begin position="257"/>
        <end position="327"/>
    </location>
</feature>
<evidence type="ECO:0000256" key="3">
    <source>
        <dbReference type="ARBA" id="ARBA00022679"/>
    </source>
</evidence>
<evidence type="ECO:0000313" key="10">
    <source>
        <dbReference type="EMBL" id="MDL5032707.1"/>
    </source>
</evidence>
<dbReference type="GO" id="GO:0008168">
    <property type="term" value="F:methyltransferase activity"/>
    <property type="evidence" value="ECO:0007669"/>
    <property type="project" value="UniProtKB-KW"/>
</dbReference>
<evidence type="ECO:0000313" key="11">
    <source>
        <dbReference type="Proteomes" id="UP001238603"/>
    </source>
</evidence>
<dbReference type="InterPro" id="IPR002052">
    <property type="entry name" value="DNA_methylase_N6_adenine_CS"/>
</dbReference>
<dbReference type="Pfam" id="PF20465">
    <property type="entry name" value="MmeI_hel"/>
    <property type="match status" value="1"/>
</dbReference>
<dbReference type="EMBL" id="JASVDS010000003">
    <property type="protein sequence ID" value="MDL5032707.1"/>
    <property type="molecule type" value="Genomic_DNA"/>
</dbReference>
<dbReference type="SUPFAM" id="SSF53335">
    <property type="entry name" value="S-adenosyl-L-methionine-dependent methyltransferases"/>
    <property type="match status" value="1"/>
</dbReference>
<evidence type="ECO:0000256" key="1">
    <source>
        <dbReference type="ARBA" id="ARBA00011900"/>
    </source>
</evidence>
<sequence length="1214" mass="133586">MWRPLPRVDRVGTVQRAVLRLDALPHVLWRGTPEMRRTNPYHGRMDTKATSAQAFIERWQGVTASELATAQTFVMDLCELLGVPKPHPTPAQDYMFERPVTFSHGDGSSSAGRIDCYKRGHFVLEAKKLKAGSHTKGFDDGLLRARSQGESYARALPADEGRPPFVMVVDVGTVIEVYAEFSRSGGTYTPFPDPRSHRILLADLAKPETLERLRKIWTQPDDLNPALIAAKVTRDVSNKLALLARSLEQAGHAPQVVAAYLSRCLFSMFAEDVELLPKGSFQALLLQHRENPATLQLMLRSLWADMDRGGFSVALVQSVLKFNGKLFKGDSADGYSLLLTPEQIDLLVQAARANWREVEPAIFGTLLERALDPNERHALGAHYTPRAYVERLVLPTVIEPLRAEWANTQAAALLLAHEAAELEANPPAVKTKKDFAALDRHNAAVRAKWAEARRQVKDFLHRLCTLRVLDPACGSANFLYVTLEHLKRLEGEVLNQLSALGDKQDALDLAGETVTLQQLRGVELNERAAALAELVLWIGFLQWHIRTQGRANVAEPVVHDYGNIEHRDAVLAYDRQEPMTDATGKVLTRWDGETVKPHPVTGQPVPDEAAQVVQWRYVNPRQAEWPKADFIVGNPPFIGNKRMRVALGDGYADALRAAWPEVPESADFVMYWWHKAAEAVRQGQAERFGLITTNSLTMIFNRRVIEAHQTAIPPLSLAYAVPDHPWVDSADGAAVRISMSVGVRGTGEGKLQTVSQETEAENGEVAVEMMTRQGVIHADLKVGANVAGAIRLQANAGLSSRGVIPHGAGFLVTPAEAQNLGLGTVAGLEKYIRPYRNGRDLTGTPRGVMVIDLFGLQADEVRCRFPAVYQWLLERVKPERDANRDRQFREKWWLHGRSRGEIRPALSGLPRYIVTGQVAKHRVFQWLDASILPDDKLILVASGDALHLGVLSSSVHVGWALAAGGLLEDRPVYSKSTCFEAFPFPDLDPAGALAERIRSLAEQIDAHRKAQLAAHPDATLTATYNVLEKLRSGEALTAKEKVVHEHGLVGVLKSLHDELDAAVLQAYGWADLTLPADTDTLLLRLVELNAKRAAEEAAGTVRWLRPEFQQAGQGEQAALETGAEGADEGEDENAEAKPTKAAVVQRPWPTGLTEQIKAVAEVLASAGRSLDLEGLAGHFNGRGRWRDRLPTLLDTLVALGRARAVDGQWVGVGL</sequence>
<dbReference type="InterPro" id="IPR046819">
    <property type="entry name" value="MmeI_hel"/>
</dbReference>
<evidence type="ECO:0000256" key="2">
    <source>
        <dbReference type="ARBA" id="ARBA00022603"/>
    </source>
</evidence>
<evidence type="ECO:0000256" key="5">
    <source>
        <dbReference type="SAM" id="MobiDB-lite"/>
    </source>
</evidence>
<keyword evidence="3" id="KW-0808">Transferase</keyword>
<evidence type="ECO:0000259" key="8">
    <source>
        <dbReference type="Pfam" id="PF20466"/>
    </source>
</evidence>
<evidence type="ECO:0000259" key="9">
    <source>
        <dbReference type="Pfam" id="PF20473"/>
    </source>
</evidence>
<dbReference type="PROSITE" id="PS00092">
    <property type="entry name" value="N6_MTASE"/>
    <property type="match status" value="1"/>
</dbReference>
<feature type="region of interest" description="Disordered" evidence="5">
    <location>
        <begin position="1113"/>
        <end position="1142"/>
    </location>
</feature>
<gene>
    <name evidence="10" type="ORF">QRD43_12400</name>
</gene>
<dbReference type="EC" id="2.1.1.72" evidence="1"/>
<dbReference type="Pfam" id="PF20473">
    <property type="entry name" value="MmeI_Mtase"/>
    <property type="match status" value="1"/>
</dbReference>
<feature type="domain" description="MmeI-like N-terminal" evidence="6">
    <location>
        <begin position="51"/>
        <end position="249"/>
    </location>
</feature>
<organism evidence="10 11">
    <name type="scientific">Roseateles subflavus</name>
    <dbReference type="NCBI Taxonomy" id="3053353"/>
    <lineage>
        <taxon>Bacteria</taxon>
        <taxon>Pseudomonadati</taxon>
        <taxon>Pseudomonadota</taxon>
        <taxon>Betaproteobacteria</taxon>
        <taxon>Burkholderiales</taxon>
        <taxon>Sphaerotilaceae</taxon>
        <taxon>Roseateles</taxon>
    </lineage>
</organism>
<feature type="domain" description="MmeI-like target recognition" evidence="8">
    <location>
        <begin position="810"/>
        <end position="987"/>
    </location>
</feature>
<dbReference type="GO" id="GO:0032259">
    <property type="term" value="P:methylation"/>
    <property type="evidence" value="ECO:0007669"/>
    <property type="project" value="UniProtKB-KW"/>
</dbReference>
<feature type="domain" description="MmeI-like DNA-methyltransferase" evidence="9">
    <location>
        <begin position="450"/>
        <end position="744"/>
    </location>
</feature>
<dbReference type="InterPro" id="IPR046817">
    <property type="entry name" value="MmeI_N"/>
</dbReference>
<name>A0ABT7LIK9_9BURK</name>
<dbReference type="InterPro" id="IPR046820">
    <property type="entry name" value="MmeI_TRD"/>
</dbReference>
<dbReference type="Pfam" id="PF20466">
    <property type="entry name" value="MmeI_TRD"/>
    <property type="match status" value="1"/>
</dbReference>
<evidence type="ECO:0000259" key="6">
    <source>
        <dbReference type="Pfam" id="PF20464"/>
    </source>
</evidence>
<keyword evidence="2 10" id="KW-0489">Methyltransferase</keyword>
<dbReference type="Pfam" id="PF20464">
    <property type="entry name" value="MmeI_N"/>
    <property type="match status" value="1"/>
</dbReference>
<dbReference type="InterPro" id="IPR050953">
    <property type="entry name" value="N4_N6_ade-DNA_methylase"/>
</dbReference>
<keyword evidence="11" id="KW-1185">Reference proteome</keyword>
<evidence type="ECO:0000256" key="4">
    <source>
        <dbReference type="ARBA" id="ARBA00047942"/>
    </source>
</evidence>
<comment type="catalytic activity">
    <reaction evidence="4">
        <text>a 2'-deoxyadenosine in DNA + S-adenosyl-L-methionine = an N(6)-methyl-2'-deoxyadenosine in DNA + S-adenosyl-L-homocysteine + H(+)</text>
        <dbReference type="Rhea" id="RHEA:15197"/>
        <dbReference type="Rhea" id="RHEA-COMP:12418"/>
        <dbReference type="Rhea" id="RHEA-COMP:12419"/>
        <dbReference type="ChEBI" id="CHEBI:15378"/>
        <dbReference type="ChEBI" id="CHEBI:57856"/>
        <dbReference type="ChEBI" id="CHEBI:59789"/>
        <dbReference type="ChEBI" id="CHEBI:90615"/>
        <dbReference type="ChEBI" id="CHEBI:90616"/>
        <dbReference type="EC" id="2.1.1.72"/>
    </reaction>
</comment>
<reference evidence="10 11" key="1">
    <citation type="submission" date="2023-06" db="EMBL/GenBank/DDBJ databases">
        <title>Pelomonas sp. APW6 16S ribosomal RNA gene genome sequencing and assembly.</title>
        <authorList>
            <person name="Woo H."/>
        </authorList>
    </citation>
    <scope>NUCLEOTIDE SEQUENCE [LARGE SCALE GENOMIC DNA]</scope>
    <source>
        <strain evidence="10 11">APW6</strain>
    </source>
</reference>
<comment type="caution">
    <text evidence="10">The sequence shown here is derived from an EMBL/GenBank/DDBJ whole genome shotgun (WGS) entry which is preliminary data.</text>
</comment>
<dbReference type="Gene3D" id="3.40.50.150">
    <property type="entry name" value="Vaccinia Virus protein VP39"/>
    <property type="match status" value="1"/>
</dbReference>
<accession>A0ABT7LIK9</accession>
<proteinExistence type="predicted"/>
<dbReference type="InterPro" id="IPR046816">
    <property type="entry name" value="MmeI_Mtase"/>
</dbReference>
<feature type="compositionally biased region" description="Low complexity" evidence="5">
    <location>
        <begin position="1113"/>
        <end position="1124"/>
    </location>
</feature>
<dbReference type="Proteomes" id="UP001238603">
    <property type="component" value="Unassembled WGS sequence"/>
</dbReference>